<evidence type="ECO:0000313" key="1">
    <source>
        <dbReference type="EMBL" id="QGM95805.1"/>
    </source>
</evidence>
<sequence>MPIDALVEDVLLDALAPDRIAIALAAMGHLEEESRQLERQWALRRERARYEAERARRQYDAVEPENRLVARSLERTWEEKLRAVEEIDREHARWRAEEPLVLHEVDRASLQALGENLPRIWRAATTSPADQKRILRFIVREAILDQKRAHGQVWLKIIWQTDAVSEHCLQRRVHTYRDYVDLEGLRRRITELNAANKMDKEIAETLNREGFVAARGCAFKGGNVWLLRTRWGIPTVKINGIDANPPQWPDGSYSIQGAAAALGVTPQTIFDYLARGLLAGHQLTKGQPWQIDLSVEQIDRLRTHLQRMRRSRKEAS</sequence>
<keyword evidence="2" id="KW-1185">Reference proteome</keyword>
<evidence type="ECO:0008006" key="3">
    <source>
        <dbReference type="Google" id="ProtNLM"/>
    </source>
</evidence>
<geneLocation type="plasmid" evidence="1 2">
    <name>unnamed1</name>
</geneLocation>
<name>A0ABX6EPR7_9HYPH</name>
<proteinExistence type="predicted"/>
<protein>
    <recommendedName>
        <fullName evidence="3">Helix-turn-helix domain-containing protein</fullName>
    </recommendedName>
</protein>
<dbReference type="Proteomes" id="UP000424673">
    <property type="component" value="Plasmid unnamed1"/>
</dbReference>
<reference evidence="1 2" key="1">
    <citation type="journal article" date="2021" name="AMB Express">
        <title>Isolation and characterisation of Methylocystis spp. for poly-3-hydroxybutyrate production using waste methane feedstocks.</title>
        <authorList>
            <person name="Rumah B.L."/>
            <person name="Stead C.E."/>
            <person name="Claxton Stevens B.H."/>
            <person name="Minton N.P."/>
            <person name="Grosse-Honebrink A."/>
            <person name="Zhang Y."/>
        </authorList>
    </citation>
    <scope>NUCLEOTIDE SEQUENCE [LARGE SCALE GENOMIC DNA]</scope>
    <source>
        <strain evidence="1 2">BRCS1</strain>
    </source>
</reference>
<evidence type="ECO:0000313" key="2">
    <source>
        <dbReference type="Proteomes" id="UP000424673"/>
    </source>
</evidence>
<organism evidence="1 2">
    <name type="scientific">Methylocystis rosea</name>
    <dbReference type="NCBI Taxonomy" id="173366"/>
    <lineage>
        <taxon>Bacteria</taxon>
        <taxon>Pseudomonadati</taxon>
        <taxon>Pseudomonadota</taxon>
        <taxon>Alphaproteobacteria</taxon>
        <taxon>Hyphomicrobiales</taxon>
        <taxon>Methylocystaceae</taxon>
        <taxon>Methylocystis</taxon>
    </lineage>
</organism>
<gene>
    <name evidence="1" type="ORF">F7D13_17020</name>
</gene>
<keyword evidence="1" id="KW-0614">Plasmid</keyword>
<dbReference type="EMBL" id="CP044329">
    <property type="protein sequence ID" value="QGM95805.1"/>
    <property type="molecule type" value="Genomic_DNA"/>
</dbReference>
<accession>A0ABX6EPR7</accession>